<sequence length="49" mass="5546">MVNTKSALFKQGTQPIPTKITTILLLHLEHEQKKTNEQTVPIMQSQLST</sequence>
<dbReference type="AlphaFoldDB" id="A0A0E9V7A2"/>
<protein>
    <submittedName>
        <fullName evidence="1">Uncharacterized protein</fullName>
    </submittedName>
</protein>
<accession>A0A0E9V7A2</accession>
<reference evidence="1" key="1">
    <citation type="submission" date="2014-11" db="EMBL/GenBank/DDBJ databases">
        <authorList>
            <person name="Amaro Gonzalez C."/>
        </authorList>
    </citation>
    <scope>NUCLEOTIDE SEQUENCE</scope>
</reference>
<reference evidence="1" key="2">
    <citation type="journal article" date="2015" name="Fish Shellfish Immunol.">
        <title>Early steps in the European eel (Anguilla anguilla)-Vibrio vulnificus interaction in the gills: Role of the RtxA13 toxin.</title>
        <authorList>
            <person name="Callol A."/>
            <person name="Pajuelo D."/>
            <person name="Ebbesson L."/>
            <person name="Teles M."/>
            <person name="MacKenzie S."/>
            <person name="Amaro C."/>
        </authorList>
    </citation>
    <scope>NUCLEOTIDE SEQUENCE</scope>
</reference>
<evidence type="ECO:0000313" key="1">
    <source>
        <dbReference type="EMBL" id="JAH73994.1"/>
    </source>
</evidence>
<organism evidence="1">
    <name type="scientific">Anguilla anguilla</name>
    <name type="common">European freshwater eel</name>
    <name type="synonym">Muraena anguilla</name>
    <dbReference type="NCBI Taxonomy" id="7936"/>
    <lineage>
        <taxon>Eukaryota</taxon>
        <taxon>Metazoa</taxon>
        <taxon>Chordata</taxon>
        <taxon>Craniata</taxon>
        <taxon>Vertebrata</taxon>
        <taxon>Euteleostomi</taxon>
        <taxon>Actinopterygii</taxon>
        <taxon>Neopterygii</taxon>
        <taxon>Teleostei</taxon>
        <taxon>Anguilliformes</taxon>
        <taxon>Anguillidae</taxon>
        <taxon>Anguilla</taxon>
    </lineage>
</organism>
<proteinExistence type="predicted"/>
<dbReference type="EMBL" id="GBXM01034583">
    <property type="protein sequence ID" value="JAH73994.1"/>
    <property type="molecule type" value="Transcribed_RNA"/>
</dbReference>
<name>A0A0E9V7A2_ANGAN</name>